<name>A0ABT7MA39_9PSEU</name>
<sequence>MEATIHRFVRLLRIRNVRISTSEVLDAMHCASEPGVLADRPTLKAALQVSLVKDIRDEATFDEIFDAFFALVRIGTEDTGHGHGHGHEDLSDGGELEDFTLSDEPAETPEQGHDHGKPVDIKEFFDPEDMAQQFNLHQEANKIDLASMTDEIVFSKDGATDQTNTTEKVQIETDRLHGGGLPGDIATSSGTKVDADLNVAQQEALLGWLQGVEDGIDDEGDETDAMALRRRLAGMLENLPEAIKRHLERLMELEQRIVDGGHADEEAHKAEVDRAQEHERQQLEDSLRRLAKTLHGALTHRRRQSPRGRIDAGRTMRRNMRFDGVPFTPVTVSRAEDKPRLVILADVSLSVRATARFTLHLVHGLQDMFGQVRSFAFVGDLIEVTDLFSDHTVEDALGLIFGGDLLDVDANSNYGQAFGDFLEDHASAVNRRSTVIVLGDGRGNGNDPNIEAFAEIARRARETIWLTPEPRYSWGLGACDLPQYAEFVDRIRVVRDLTGLSEVSHDMVAEMIGR</sequence>
<dbReference type="Pfam" id="PF05762">
    <property type="entry name" value="VWA_CoxE"/>
    <property type="match status" value="1"/>
</dbReference>
<evidence type="ECO:0000313" key="2">
    <source>
        <dbReference type="EMBL" id="MDL5157524.1"/>
    </source>
</evidence>
<keyword evidence="3" id="KW-1185">Reference proteome</keyword>
<evidence type="ECO:0000313" key="3">
    <source>
        <dbReference type="Proteomes" id="UP001231924"/>
    </source>
</evidence>
<dbReference type="RefSeq" id="WP_286053955.1">
    <property type="nucleotide sequence ID" value="NZ_JASVWF010000003.1"/>
</dbReference>
<dbReference type="EMBL" id="JASVWF010000003">
    <property type="protein sequence ID" value="MDL5157524.1"/>
    <property type="molecule type" value="Genomic_DNA"/>
</dbReference>
<evidence type="ECO:0000256" key="1">
    <source>
        <dbReference type="SAM" id="MobiDB-lite"/>
    </source>
</evidence>
<protein>
    <submittedName>
        <fullName evidence="2">VWA domain-containing protein</fullName>
    </submittedName>
</protein>
<feature type="compositionally biased region" description="Acidic residues" evidence="1">
    <location>
        <begin position="91"/>
        <end position="107"/>
    </location>
</feature>
<proteinExistence type="predicted"/>
<reference evidence="2 3" key="1">
    <citation type="submission" date="2023-06" db="EMBL/GenBank/DDBJ databases">
        <title>Actinomycetospora Odt1-22.</title>
        <authorList>
            <person name="Supong K."/>
        </authorList>
    </citation>
    <scope>NUCLEOTIDE SEQUENCE [LARGE SCALE GENOMIC DNA]</scope>
    <source>
        <strain evidence="2 3">Odt1-22</strain>
    </source>
</reference>
<feature type="compositionally biased region" description="Basic and acidic residues" evidence="1">
    <location>
        <begin position="80"/>
        <end position="90"/>
    </location>
</feature>
<accession>A0ABT7MA39</accession>
<dbReference type="PANTHER" id="PTHR39338">
    <property type="entry name" value="BLL5662 PROTEIN-RELATED"/>
    <property type="match status" value="1"/>
</dbReference>
<organism evidence="2 3">
    <name type="scientific">Actinomycetospora termitidis</name>
    <dbReference type="NCBI Taxonomy" id="3053470"/>
    <lineage>
        <taxon>Bacteria</taxon>
        <taxon>Bacillati</taxon>
        <taxon>Actinomycetota</taxon>
        <taxon>Actinomycetes</taxon>
        <taxon>Pseudonocardiales</taxon>
        <taxon>Pseudonocardiaceae</taxon>
        <taxon>Actinomycetospora</taxon>
    </lineage>
</organism>
<feature type="region of interest" description="Disordered" evidence="1">
    <location>
        <begin position="80"/>
        <end position="118"/>
    </location>
</feature>
<comment type="caution">
    <text evidence="2">The sequence shown here is derived from an EMBL/GenBank/DDBJ whole genome shotgun (WGS) entry which is preliminary data.</text>
</comment>
<dbReference type="Proteomes" id="UP001231924">
    <property type="component" value="Unassembled WGS sequence"/>
</dbReference>
<dbReference type="PANTHER" id="PTHR39338:SF5">
    <property type="entry name" value="BLR6139 PROTEIN"/>
    <property type="match status" value="1"/>
</dbReference>
<dbReference type="InterPro" id="IPR008912">
    <property type="entry name" value="Uncharacterised_CoxE"/>
</dbReference>
<gene>
    <name evidence="2" type="ORF">QRT03_16275</name>
</gene>